<dbReference type="PANTHER" id="PTHR13035">
    <property type="entry name" value="PROTEIN N-TERMINAL GLUTAMINE AMIDOHYDROLASE"/>
    <property type="match status" value="1"/>
</dbReference>
<dbReference type="Ensembl" id="ENSCSAVT00000010511.1">
    <property type="protein sequence ID" value="ENSCSAVP00000010386.1"/>
    <property type="gene ID" value="ENSCSAVG00000006120.1"/>
</dbReference>
<proteinExistence type="inferred from homology"/>
<dbReference type="InterPro" id="IPR023128">
    <property type="entry name" value="Prot_N_Gln_amidohydro_ab_roll"/>
</dbReference>
<evidence type="ECO:0000256" key="2">
    <source>
        <dbReference type="ARBA" id="ARBA00008985"/>
    </source>
</evidence>
<comment type="catalytic activity">
    <reaction evidence="7 8">
        <text>N-terminal L-glutaminyl-[protein] + H2O = N-terminal L-glutamyl-[protein] + NH4(+)</text>
        <dbReference type="Rhea" id="RHEA:50680"/>
        <dbReference type="Rhea" id="RHEA-COMP:12668"/>
        <dbReference type="Rhea" id="RHEA-COMP:12777"/>
        <dbReference type="ChEBI" id="CHEBI:15377"/>
        <dbReference type="ChEBI" id="CHEBI:28938"/>
        <dbReference type="ChEBI" id="CHEBI:64721"/>
        <dbReference type="ChEBI" id="CHEBI:64722"/>
        <dbReference type="EC" id="3.5.1.122"/>
    </reaction>
</comment>
<evidence type="ECO:0000256" key="3">
    <source>
        <dbReference type="ARBA" id="ARBA00011245"/>
    </source>
</evidence>
<dbReference type="GeneTree" id="ENSGT00390000014398"/>
<organism evidence="10 11">
    <name type="scientific">Ciona savignyi</name>
    <name type="common">Pacific transparent sea squirt</name>
    <dbReference type="NCBI Taxonomy" id="51511"/>
    <lineage>
        <taxon>Eukaryota</taxon>
        <taxon>Metazoa</taxon>
        <taxon>Chordata</taxon>
        <taxon>Tunicata</taxon>
        <taxon>Ascidiacea</taxon>
        <taxon>Phlebobranchia</taxon>
        <taxon>Cionidae</taxon>
        <taxon>Ciona</taxon>
    </lineage>
</organism>
<dbReference type="Proteomes" id="UP000007875">
    <property type="component" value="Unassembled WGS sequence"/>
</dbReference>
<evidence type="ECO:0000256" key="7">
    <source>
        <dbReference type="ARBA" id="ARBA00048768"/>
    </source>
</evidence>
<dbReference type="InterPro" id="IPR037132">
    <property type="entry name" value="N_Gln_amidohydro_ab_roll_sf"/>
</dbReference>
<reference evidence="11" key="1">
    <citation type="submission" date="2003-08" db="EMBL/GenBank/DDBJ databases">
        <authorList>
            <person name="Birren B."/>
            <person name="Nusbaum C."/>
            <person name="Abebe A."/>
            <person name="Abouelleil A."/>
            <person name="Adekoya E."/>
            <person name="Ait-zahra M."/>
            <person name="Allen N."/>
            <person name="Allen T."/>
            <person name="An P."/>
            <person name="Anderson M."/>
            <person name="Anderson S."/>
            <person name="Arachchi H."/>
            <person name="Armbruster J."/>
            <person name="Bachantsang P."/>
            <person name="Baldwin J."/>
            <person name="Barry A."/>
            <person name="Bayul T."/>
            <person name="Blitshsteyn B."/>
            <person name="Bloom T."/>
            <person name="Blye J."/>
            <person name="Boguslavskiy L."/>
            <person name="Borowsky M."/>
            <person name="Boukhgalter B."/>
            <person name="Brunache A."/>
            <person name="Butler J."/>
            <person name="Calixte N."/>
            <person name="Calvo S."/>
            <person name="Camarata J."/>
            <person name="Campo K."/>
            <person name="Chang J."/>
            <person name="Cheshatsang Y."/>
            <person name="Citroen M."/>
            <person name="Collymore A."/>
            <person name="Considine T."/>
            <person name="Cook A."/>
            <person name="Cooke P."/>
            <person name="Corum B."/>
            <person name="Cuomo C."/>
            <person name="David R."/>
            <person name="Dawoe T."/>
            <person name="Degray S."/>
            <person name="Dodge S."/>
            <person name="Dooley K."/>
            <person name="Dorje P."/>
            <person name="Dorjee K."/>
            <person name="Dorris L."/>
            <person name="Duffey N."/>
            <person name="Dupes A."/>
            <person name="Elkins T."/>
            <person name="Engels R."/>
            <person name="Erickson J."/>
            <person name="Farina A."/>
            <person name="Faro S."/>
            <person name="Ferreira P."/>
            <person name="Fischer H."/>
            <person name="Fitzgerald M."/>
            <person name="Foley K."/>
            <person name="Gage D."/>
            <person name="Galagan J."/>
            <person name="Gearin G."/>
            <person name="Gnerre S."/>
            <person name="Gnirke A."/>
            <person name="Goyette A."/>
            <person name="Graham J."/>
            <person name="Grandbois E."/>
            <person name="Gyaltsen K."/>
            <person name="Hafez N."/>
            <person name="Hagopian D."/>
            <person name="Hagos B."/>
            <person name="Hall J."/>
            <person name="Hatcher B."/>
            <person name="Heller A."/>
            <person name="Higgins H."/>
            <person name="Honan T."/>
            <person name="Horn A."/>
            <person name="Houde N."/>
            <person name="Hughes L."/>
            <person name="Hulme W."/>
            <person name="Husby E."/>
            <person name="Iliev I."/>
            <person name="Jaffe D."/>
            <person name="Jones C."/>
            <person name="Kamal M."/>
            <person name="Kamat A."/>
            <person name="Kamvysselis M."/>
            <person name="Karlsson E."/>
            <person name="Kells C."/>
            <person name="Kieu A."/>
            <person name="Kisner P."/>
            <person name="Kodira C."/>
            <person name="Kulbokas E."/>
            <person name="Labutti K."/>
            <person name="Lama D."/>
            <person name="Landers T."/>
            <person name="Leger J."/>
            <person name="Levine S."/>
            <person name="Lewis D."/>
            <person name="Lewis T."/>
            <person name="Lindblad-toh K."/>
            <person name="Liu X."/>
            <person name="Lokyitsang T."/>
            <person name="Lokyitsang Y."/>
            <person name="Lucien O."/>
            <person name="Lui A."/>
            <person name="Ma L.J."/>
            <person name="Mabbitt R."/>
            <person name="Macdonald J."/>
            <person name="Maclean C."/>
            <person name="Major J."/>
            <person name="Manning J."/>
            <person name="Marabella R."/>
            <person name="Maru K."/>
            <person name="Matthews C."/>
            <person name="Mauceli E."/>
            <person name="Mccarthy M."/>
            <person name="Mcdonough S."/>
            <person name="Mcghee T."/>
            <person name="Meldrim J."/>
            <person name="Meneus L."/>
            <person name="Mesirov J."/>
            <person name="Mihalev A."/>
            <person name="Mihova T."/>
            <person name="Mikkelsen T."/>
            <person name="Mlenga V."/>
            <person name="Moru K."/>
            <person name="Mozes J."/>
            <person name="Mulrain L."/>
            <person name="Munson G."/>
            <person name="Naylor J."/>
            <person name="Newes C."/>
            <person name="Nguyen C."/>
            <person name="Nguyen N."/>
            <person name="Nguyen T."/>
            <person name="Nicol R."/>
            <person name="Nielsen C."/>
            <person name="Nizzari M."/>
            <person name="Norbu C."/>
            <person name="Norbu N."/>
            <person name="O'donnell P."/>
            <person name="Okoawo O."/>
            <person name="O'leary S."/>
            <person name="Omotosho B."/>
            <person name="O'neill K."/>
            <person name="Osman S."/>
            <person name="Parker S."/>
            <person name="Perrin D."/>
            <person name="Phunkhang P."/>
            <person name="Piqani B."/>
            <person name="Purcell S."/>
            <person name="Rachupka T."/>
            <person name="Ramasamy U."/>
            <person name="Rameau R."/>
            <person name="Ray V."/>
            <person name="Raymond C."/>
            <person name="Retta R."/>
            <person name="Richardson S."/>
            <person name="Rise C."/>
            <person name="Rodriguez J."/>
            <person name="Rogers J."/>
            <person name="Rogov P."/>
            <person name="Rutman M."/>
            <person name="Schupbach R."/>
            <person name="Seaman C."/>
            <person name="Settipalli S."/>
            <person name="Sharpe T."/>
            <person name="Sheridan J."/>
            <person name="Sherpa N."/>
            <person name="Shi J."/>
            <person name="Smirnov S."/>
            <person name="Smith C."/>
            <person name="Sougnez C."/>
            <person name="Spencer B."/>
            <person name="Stalker J."/>
            <person name="Stange-thomann N."/>
            <person name="Stavropoulos S."/>
            <person name="Stetson K."/>
            <person name="Stone C."/>
            <person name="Stone S."/>
            <person name="Stubbs M."/>
            <person name="Talamas J."/>
            <person name="Tchuinga P."/>
            <person name="Tenzing P."/>
            <person name="Tesfaye S."/>
            <person name="Theodore J."/>
            <person name="Thoulutsang Y."/>
            <person name="Topham K."/>
            <person name="Towey S."/>
            <person name="Tsamla T."/>
            <person name="Tsomo N."/>
            <person name="Vallee D."/>
            <person name="Vassiliev H."/>
            <person name="Venkataraman V."/>
            <person name="Vinson J."/>
            <person name="Vo A."/>
            <person name="Wade C."/>
            <person name="Wang S."/>
            <person name="Wangchuk T."/>
            <person name="Wangdi T."/>
            <person name="Whittaker C."/>
            <person name="Wilkinson J."/>
            <person name="Wu Y."/>
            <person name="Wyman D."/>
            <person name="Yadav S."/>
            <person name="Yang S."/>
            <person name="Yang X."/>
            <person name="Yeager S."/>
            <person name="Yee E."/>
            <person name="Young G."/>
            <person name="Zainoun J."/>
            <person name="Zembeck L."/>
            <person name="Zimmer A."/>
            <person name="Zody M."/>
            <person name="Lander E."/>
        </authorList>
    </citation>
    <scope>NUCLEOTIDE SEQUENCE [LARGE SCALE GENOMIC DNA]</scope>
</reference>
<dbReference type="OMA" id="GWGTVYS"/>
<dbReference type="GO" id="GO:0070773">
    <property type="term" value="F:protein-N-terminal glutamine amidohydrolase activity"/>
    <property type="evidence" value="ECO:0007669"/>
    <property type="project" value="UniProtKB-UniRule"/>
</dbReference>
<dbReference type="eggNOG" id="KOG3261">
    <property type="taxonomic scope" value="Eukaryota"/>
</dbReference>
<dbReference type="Gene3D" id="3.10.620.10">
    <property type="entry name" value="Protein N-terminal glutamine amidohydrolase, alpha beta roll"/>
    <property type="match status" value="1"/>
</dbReference>
<dbReference type="InParanoid" id="H2YYH5"/>
<dbReference type="AlphaFoldDB" id="H2YYH5"/>
<keyword evidence="11" id="KW-1185">Reference proteome</keyword>
<protein>
    <recommendedName>
        <fullName evidence="5 8">Protein N-terminal glutamine amidohydrolase</fullName>
        <ecNumber evidence="4 8">3.5.1.122</ecNumber>
    </recommendedName>
    <alternativeName>
        <fullName evidence="8">Protein NH2-terminal glutamine deamidase</fullName>
    </alternativeName>
</protein>
<feature type="domain" description="Protein N-terminal glutamine amidohydrolase alpha beta roll" evidence="9">
    <location>
        <begin position="23"/>
        <end position="201"/>
    </location>
</feature>
<dbReference type="PANTHER" id="PTHR13035:SF0">
    <property type="entry name" value="PROTEIN N-TERMINAL GLUTAMINE AMIDOHYDROLASE"/>
    <property type="match status" value="1"/>
</dbReference>
<evidence type="ECO:0000256" key="5">
    <source>
        <dbReference type="ARBA" id="ARBA00021247"/>
    </source>
</evidence>
<dbReference type="Pfam" id="PF09764">
    <property type="entry name" value="Nt_Gln_amidase"/>
    <property type="match status" value="1"/>
</dbReference>
<dbReference type="EC" id="3.5.1.122" evidence="4 8"/>
<dbReference type="HOGENOM" id="CLU_091083_1_0_1"/>
<reference evidence="10" key="3">
    <citation type="submission" date="2025-09" db="UniProtKB">
        <authorList>
            <consortium name="Ensembl"/>
        </authorList>
    </citation>
    <scope>IDENTIFICATION</scope>
</reference>
<evidence type="ECO:0000256" key="6">
    <source>
        <dbReference type="ARBA" id="ARBA00022801"/>
    </source>
</evidence>
<evidence type="ECO:0000256" key="4">
    <source>
        <dbReference type="ARBA" id="ARBA00012718"/>
    </source>
</evidence>
<keyword evidence="6 8" id="KW-0378">Hydrolase</keyword>
<dbReference type="STRING" id="51511.ENSCSAVP00000010386"/>
<reference evidence="10" key="2">
    <citation type="submission" date="2025-08" db="UniProtKB">
        <authorList>
            <consortium name="Ensembl"/>
        </authorList>
    </citation>
    <scope>IDENTIFICATION</scope>
</reference>
<comment type="subunit">
    <text evidence="3 8">Monomer.</text>
</comment>
<evidence type="ECO:0000313" key="11">
    <source>
        <dbReference type="Proteomes" id="UP000007875"/>
    </source>
</evidence>
<evidence type="ECO:0000313" key="10">
    <source>
        <dbReference type="Ensembl" id="ENSCSAVP00000010386.1"/>
    </source>
</evidence>
<dbReference type="GO" id="GO:0005829">
    <property type="term" value="C:cytosol"/>
    <property type="evidence" value="ECO:0007669"/>
    <property type="project" value="TreeGrafter"/>
</dbReference>
<evidence type="ECO:0000256" key="1">
    <source>
        <dbReference type="ARBA" id="ARBA00002022"/>
    </source>
</evidence>
<sequence length="206" mass="23627">SRKYERTMSGESGVLPDKGDCVYTKCYCEENIWKACDYVRTSKPESLDRLFVVFISNKSRSVPIWEQTSSKSVDGFVLWDYHVVLLCKGQDGGKNLIYDLDSKLPFPCDMTKYCELSFCPHISLKEEYKQCFKVVAGLQFLDKFASDRSHMKTEDGIWMSPPPDYPCISTNSCRMNLDDFISMDVDCNTCGTIFSLAQFMNEYANI</sequence>
<dbReference type="InterPro" id="IPR039733">
    <property type="entry name" value="NTAQ1"/>
</dbReference>
<dbReference type="GO" id="GO:0008418">
    <property type="term" value="F:protein-N-terminal asparagine amidohydrolase activity"/>
    <property type="evidence" value="ECO:0007669"/>
    <property type="project" value="UniProtKB-UniRule"/>
</dbReference>
<name>H2YYH5_CIOSA</name>
<comment type="similarity">
    <text evidence="2 8">Belongs to the NTAQ1 family.</text>
</comment>
<accession>H2YYH5</accession>
<evidence type="ECO:0000259" key="9">
    <source>
        <dbReference type="Pfam" id="PF09764"/>
    </source>
</evidence>
<dbReference type="GO" id="GO:0005634">
    <property type="term" value="C:nucleus"/>
    <property type="evidence" value="ECO:0007669"/>
    <property type="project" value="TreeGrafter"/>
</dbReference>
<comment type="function">
    <text evidence="1">Mediates the side-chain deamidation of N-terminal glutamine residues to glutamate, an important step in N-end rule pathway of protein degradation. Conversion of the resulting N-terminal glutamine to glutamate renders the protein susceptible to arginylation, polyubiquitination and degradation as specified by the N-end rule. Does not act on substrates with internal or C-terminal glutamine and does not act on non-glutamine residues in any position. Does not deaminate acetylated N-terminal glutamine. With the exception of proline, all tested second-position residues on substrate peptides do not greatly influence the activity. In contrast, a proline at position 2, virtually abolishes deamidation of N-terminal glutamine.</text>
</comment>
<evidence type="ECO:0000256" key="8">
    <source>
        <dbReference type="RuleBase" id="RU367082"/>
    </source>
</evidence>